<dbReference type="SMART" id="SM00530">
    <property type="entry name" value="HTH_XRE"/>
    <property type="match status" value="1"/>
</dbReference>
<evidence type="ECO:0000313" key="4">
    <source>
        <dbReference type="Proteomes" id="UP000326838"/>
    </source>
</evidence>
<organism evidence="3 4">
    <name type="scientific">Microbacterium caowuchunii</name>
    <dbReference type="NCBI Taxonomy" id="2614638"/>
    <lineage>
        <taxon>Bacteria</taxon>
        <taxon>Bacillati</taxon>
        <taxon>Actinomycetota</taxon>
        <taxon>Actinomycetes</taxon>
        <taxon>Micrococcales</taxon>
        <taxon>Microbacteriaceae</taxon>
        <taxon>Microbacterium</taxon>
    </lineage>
</organism>
<keyword evidence="4" id="KW-1185">Reference proteome</keyword>
<proteinExistence type="predicted"/>
<reference evidence="4" key="1">
    <citation type="submission" date="2019-09" db="EMBL/GenBank/DDBJ databases">
        <title>Mumia zhuanghuii sp. nov. isolated from the intestinal contents of plateau pika (Ochotona curzoniae) in the Qinghai-Tibet plateau of China.</title>
        <authorList>
            <person name="Tian Z."/>
        </authorList>
    </citation>
    <scope>NUCLEOTIDE SEQUENCE [LARGE SCALE GENOMIC DNA]</scope>
    <source>
        <strain evidence="4">L-033</strain>
    </source>
</reference>
<dbReference type="InterPro" id="IPR001387">
    <property type="entry name" value="Cro/C1-type_HTH"/>
</dbReference>
<feature type="transmembrane region" description="Helical" evidence="1">
    <location>
        <begin position="118"/>
        <end position="141"/>
    </location>
</feature>
<keyword evidence="1" id="KW-1133">Transmembrane helix</keyword>
<dbReference type="Proteomes" id="UP000326838">
    <property type="component" value="Unassembled WGS sequence"/>
</dbReference>
<evidence type="ECO:0000259" key="2">
    <source>
        <dbReference type="PROSITE" id="PS50943"/>
    </source>
</evidence>
<sequence>MLAANTDSLRSARRNLPLITDERRKTLNKIHTTQFGQFLTEARQGAELTQKGLAARILVTESAVSEWERGLAYPEFATLGPLARALGVTEGELVRASEDHRGRSDAQQARGHRRWRAALLWATLSAYVVALVASFVVNLSVEHTLSWFWIVASAVGLAFSLTTLPLLLRARRGWSTLTASALSLGLLLASIEYVGGGSFFGIVAASVLFAGLVIWGPLAIRDFAPAAIRRHGAIISVVAGSVGLAALLWIILSTMGRADAFFSLAVPIAVWGVAVAVLLTLVVRYLPLRGLYRAAIASVLGAAVALTTEPYVEMVVDARPFTFASVDLTIWGDATINGNVNALVAMGFIFAAVVLLVLSFRPAAR</sequence>
<evidence type="ECO:0000256" key="1">
    <source>
        <dbReference type="SAM" id="Phobius"/>
    </source>
</evidence>
<dbReference type="SUPFAM" id="SSF47413">
    <property type="entry name" value="lambda repressor-like DNA-binding domains"/>
    <property type="match status" value="1"/>
</dbReference>
<feature type="domain" description="HTH cro/C1-type" evidence="2">
    <location>
        <begin position="39"/>
        <end position="93"/>
    </location>
</feature>
<keyword evidence="1" id="KW-0472">Membrane</keyword>
<dbReference type="GO" id="GO:0003677">
    <property type="term" value="F:DNA binding"/>
    <property type="evidence" value="ECO:0007669"/>
    <property type="project" value="InterPro"/>
</dbReference>
<feature type="transmembrane region" description="Helical" evidence="1">
    <location>
        <begin position="199"/>
        <end position="220"/>
    </location>
</feature>
<dbReference type="EMBL" id="VYUY01000021">
    <property type="protein sequence ID" value="KAA9130220.1"/>
    <property type="molecule type" value="Genomic_DNA"/>
</dbReference>
<name>A0A5N0T558_9MICO</name>
<dbReference type="AlphaFoldDB" id="A0A5N0T558"/>
<dbReference type="Pfam" id="PF01381">
    <property type="entry name" value="HTH_3"/>
    <property type="match status" value="1"/>
</dbReference>
<dbReference type="CDD" id="cd00093">
    <property type="entry name" value="HTH_XRE"/>
    <property type="match status" value="1"/>
</dbReference>
<comment type="caution">
    <text evidence="3">The sequence shown here is derived from an EMBL/GenBank/DDBJ whole genome shotgun (WGS) entry which is preliminary data.</text>
</comment>
<keyword evidence="1" id="KW-0812">Transmembrane</keyword>
<dbReference type="PROSITE" id="PS50943">
    <property type="entry name" value="HTH_CROC1"/>
    <property type="match status" value="1"/>
</dbReference>
<dbReference type="Gene3D" id="1.10.260.40">
    <property type="entry name" value="lambda repressor-like DNA-binding domains"/>
    <property type="match status" value="1"/>
</dbReference>
<protein>
    <submittedName>
        <fullName evidence="3">Helix-turn-helix transcriptional regulator</fullName>
    </submittedName>
</protein>
<feature type="transmembrane region" description="Helical" evidence="1">
    <location>
        <begin position="147"/>
        <end position="167"/>
    </location>
</feature>
<accession>A0A5N0T558</accession>
<feature type="transmembrane region" description="Helical" evidence="1">
    <location>
        <begin position="340"/>
        <end position="360"/>
    </location>
</feature>
<dbReference type="InterPro" id="IPR010982">
    <property type="entry name" value="Lambda_DNA-bd_dom_sf"/>
</dbReference>
<feature type="transmembrane region" description="Helical" evidence="1">
    <location>
        <begin position="232"/>
        <end position="252"/>
    </location>
</feature>
<evidence type="ECO:0000313" key="3">
    <source>
        <dbReference type="EMBL" id="KAA9130220.1"/>
    </source>
</evidence>
<feature type="transmembrane region" description="Helical" evidence="1">
    <location>
        <begin position="264"/>
        <end position="283"/>
    </location>
</feature>
<feature type="transmembrane region" description="Helical" evidence="1">
    <location>
        <begin position="174"/>
        <end position="193"/>
    </location>
</feature>
<feature type="transmembrane region" description="Helical" evidence="1">
    <location>
        <begin position="290"/>
        <end position="308"/>
    </location>
</feature>
<gene>
    <name evidence="3" type="ORF">F6B40_14405</name>
</gene>